<protein>
    <submittedName>
        <fullName evidence="2">GyrI-like small molecule binding protein</fullName>
    </submittedName>
</protein>
<keyword evidence="3" id="KW-1185">Reference proteome</keyword>
<evidence type="ECO:0000313" key="2">
    <source>
        <dbReference type="EMBL" id="RDI55231.1"/>
    </source>
</evidence>
<organism evidence="2 3">
    <name type="scientific">Nocardia mexicana</name>
    <dbReference type="NCBI Taxonomy" id="279262"/>
    <lineage>
        <taxon>Bacteria</taxon>
        <taxon>Bacillati</taxon>
        <taxon>Actinomycetota</taxon>
        <taxon>Actinomycetes</taxon>
        <taxon>Mycobacteriales</taxon>
        <taxon>Nocardiaceae</taxon>
        <taxon>Nocardia</taxon>
    </lineage>
</organism>
<dbReference type="Proteomes" id="UP000255355">
    <property type="component" value="Unassembled WGS sequence"/>
</dbReference>
<dbReference type="Pfam" id="PF03625">
    <property type="entry name" value="DUF302"/>
    <property type="match status" value="1"/>
</dbReference>
<dbReference type="EMBL" id="QQAZ01000001">
    <property type="protein sequence ID" value="RDI55231.1"/>
    <property type="molecule type" value="Genomic_DNA"/>
</dbReference>
<dbReference type="AlphaFoldDB" id="A0A370HDC2"/>
<name>A0A370HDC2_9NOCA</name>
<dbReference type="InterPro" id="IPR011256">
    <property type="entry name" value="Reg_factor_effector_dom_sf"/>
</dbReference>
<feature type="domain" description="AraC effector-binding" evidence="1">
    <location>
        <begin position="3"/>
        <end position="156"/>
    </location>
</feature>
<comment type="caution">
    <text evidence="2">The sequence shown here is derived from an EMBL/GenBank/DDBJ whole genome shotgun (WGS) entry which is preliminary data.</text>
</comment>
<dbReference type="RefSeq" id="WP_169814230.1">
    <property type="nucleotide sequence ID" value="NZ_QQAZ01000001.1"/>
</dbReference>
<proteinExistence type="predicted"/>
<dbReference type="InterPro" id="IPR005180">
    <property type="entry name" value="DUF302"/>
</dbReference>
<dbReference type="InterPro" id="IPR035923">
    <property type="entry name" value="TT1751-like_sf"/>
</dbReference>
<dbReference type="STRING" id="1210089.GCA_001613165_02079"/>
<reference evidence="2 3" key="1">
    <citation type="submission" date="2018-07" db="EMBL/GenBank/DDBJ databases">
        <title>Genomic Encyclopedia of Type Strains, Phase IV (KMG-IV): sequencing the most valuable type-strain genomes for metagenomic binning, comparative biology and taxonomic classification.</title>
        <authorList>
            <person name="Goeker M."/>
        </authorList>
    </citation>
    <scope>NUCLEOTIDE SEQUENCE [LARGE SCALE GENOMIC DNA]</scope>
    <source>
        <strain evidence="2 3">DSM 44952</strain>
    </source>
</reference>
<dbReference type="InterPro" id="IPR010499">
    <property type="entry name" value="AraC_E-bd"/>
</dbReference>
<dbReference type="Pfam" id="PF06445">
    <property type="entry name" value="GyrI-like"/>
    <property type="match status" value="1"/>
</dbReference>
<dbReference type="InterPro" id="IPR029442">
    <property type="entry name" value="GyrI-like"/>
</dbReference>
<evidence type="ECO:0000313" key="3">
    <source>
        <dbReference type="Proteomes" id="UP000255355"/>
    </source>
</evidence>
<dbReference type="SMART" id="SM00871">
    <property type="entry name" value="AraC_E_bind"/>
    <property type="match status" value="1"/>
</dbReference>
<dbReference type="PANTHER" id="PTHR38342">
    <property type="entry name" value="SLR5037 PROTEIN"/>
    <property type="match status" value="1"/>
</dbReference>
<dbReference type="Gene3D" id="3.20.80.10">
    <property type="entry name" value="Regulatory factor, effector binding domain"/>
    <property type="match status" value="1"/>
</dbReference>
<dbReference type="SUPFAM" id="SSF55136">
    <property type="entry name" value="Probable bacterial effector-binding domain"/>
    <property type="match status" value="1"/>
</dbReference>
<accession>A0A370HDC2</accession>
<evidence type="ECO:0000259" key="1">
    <source>
        <dbReference type="SMART" id="SM00871"/>
    </source>
</evidence>
<sequence length="294" mass="31392">MDYRVDVCEVTPQALLRLPRELRADRLGEDIAAGMRELTATVQRAGLTATGAPSITFPDHSAEGVVIADFGVPVEPAPTLSLRSGAEVVIAPGTLVARTCHRGGYAGLDAAYRALEAWISEAGYRVSGPPSEVYLVGPDEVSEARRLITEIRVPVEPSPAIAVLLDTPFAETVSLTREALRQQGFDVIAEVDMRATLRKELGEQVEEYLILGVCNPRLASRALAEDRQAGLLLPGNVVVRTVDSGTMVEAADPDVLVRATGHHGLYPVADEARRLLVAAIEALRAPTAHSQHGT</sequence>
<gene>
    <name evidence="2" type="ORF">DFR68_10164</name>
</gene>
<dbReference type="Gene3D" id="3.30.310.70">
    <property type="entry name" value="TT1751-like domain"/>
    <property type="match status" value="1"/>
</dbReference>
<dbReference type="PANTHER" id="PTHR38342:SF1">
    <property type="entry name" value="SLR5037 PROTEIN"/>
    <property type="match status" value="1"/>
</dbReference>
<dbReference type="SUPFAM" id="SSF103247">
    <property type="entry name" value="TT1751-like"/>
    <property type="match status" value="1"/>
</dbReference>
<dbReference type="CDD" id="cd14797">
    <property type="entry name" value="DUF302"/>
    <property type="match status" value="1"/>
</dbReference>